<evidence type="ECO:0008006" key="4">
    <source>
        <dbReference type="Google" id="ProtNLM"/>
    </source>
</evidence>
<sequence length="468" mass="52590">MSKLTAIIDHIARYRPPKPLLPKLKELRCHHTFEASSWPLANLCIFMHEGLQQLSISVSSSEAVQSSFFNALPFQTPNLTHFEFRYSKSGVGYEEAFLNCIRGLPKLQTIILPTFPSAMSSVVRANELKDLNRLEVDCFGDDGKLACPVMTQHLQPGTLCALEHLSLTVRYELAATSLQVQRDALRLKSIIICSPIVESPHDVKQLASTIASTCRNIEKVHLTFDRKSDSISKVDEKLSFDPFVSVTDLDPLFQCDQITDLLIRHLYSLKDLSAFDGMLNSFPNLRSLILNPSGLQAPHTLYFNLDVLLKVARVWPNIEHIGVCCDTKLIPSDREIRTLPSPLRNLQTLDVGKTRVDKYETQTALFLGDILAPGCRIIWDTTSSGKRSSLNNGWHHVEKILPHLIERAKLMRTIIGKLEAAEEKLYTSMLSKSLLEQKVLTLTSELEEERAKKANSSDELGGNMEPIF</sequence>
<accession>A0A4S8KNZ3</accession>
<dbReference type="Gene3D" id="3.80.10.10">
    <property type="entry name" value="Ribonuclease Inhibitor"/>
    <property type="match status" value="1"/>
</dbReference>
<dbReference type="AlphaFoldDB" id="A0A4S8KNZ3"/>
<proteinExistence type="predicted"/>
<protein>
    <recommendedName>
        <fullName evidence="4">F-box domain-containing protein</fullName>
    </recommendedName>
</protein>
<gene>
    <name evidence="2" type="ORF">K435DRAFT_846210</name>
</gene>
<dbReference type="SUPFAM" id="SSF52047">
    <property type="entry name" value="RNI-like"/>
    <property type="match status" value="1"/>
</dbReference>
<evidence type="ECO:0000256" key="1">
    <source>
        <dbReference type="SAM" id="MobiDB-lite"/>
    </source>
</evidence>
<dbReference type="Proteomes" id="UP000297245">
    <property type="component" value="Unassembled WGS sequence"/>
</dbReference>
<reference evidence="2 3" key="1">
    <citation type="journal article" date="2019" name="Nat. Ecol. Evol.">
        <title>Megaphylogeny resolves global patterns of mushroom evolution.</title>
        <authorList>
            <person name="Varga T."/>
            <person name="Krizsan K."/>
            <person name="Foldi C."/>
            <person name="Dima B."/>
            <person name="Sanchez-Garcia M."/>
            <person name="Sanchez-Ramirez S."/>
            <person name="Szollosi G.J."/>
            <person name="Szarkandi J.G."/>
            <person name="Papp V."/>
            <person name="Albert L."/>
            <person name="Andreopoulos W."/>
            <person name="Angelini C."/>
            <person name="Antonin V."/>
            <person name="Barry K.W."/>
            <person name="Bougher N.L."/>
            <person name="Buchanan P."/>
            <person name="Buyck B."/>
            <person name="Bense V."/>
            <person name="Catcheside P."/>
            <person name="Chovatia M."/>
            <person name="Cooper J."/>
            <person name="Damon W."/>
            <person name="Desjardin D."/>
            <person name="Finy P."/>
            <person name="Geml J."/>
            <person name="Haridas S."/>
            <person name="Hughes K."/>
            <person name="Justo A."/>
            <person name="Karasinski D."/>
            <person name="Kautmanova I."/>
            <person name="Kiss B."/>
            <person name="Kocsube S."/>
            <person name="Kotiranta H."/>
            <person name="LaButti K.M."/>
            <person name="Lechner B.E."/>
            <person name="Liimatainen K."/>
            <person name="Lipzen A."/>
            <person name="Lukacs Z."/>
            <person name="Mihaltcheva S."/>
            <person name="Morgado L.N."/>
            <person name="Niskanen T."/>
            <person name="Noordeloos M.E."/>
            <person name="Ohm R.A."/>
            <person name="Ortiz-Santana B."/>
            <person name="Ovrebo C."/>
            <person name="Racz N."/>
            <person name="Riley R."/>
            <person name="Savchenko A."/>
            <person name="Shiryaev A."/>
            <person name="Soop K."/>
            <person name="Spirin V."/>
            <person name="Szebenyi C."/>
            <person name="Tomsovsky M."/>
            <person name="Tulloss R.E."/>
            <person name="Uehling J."/>
            <person name="Grigoriev I.V."/>
            <person name="Vagvolgyi C."/>
            <person name="Papp T."/>
            <person name="Martin F.M."/>
            <person name="Miettinen O."/>
            <person name="Hibbett D.S."/>
            <person name="Nagy L.G."/>
        </authorList>
    </citation>
    <scope>NUCLEOTIDE SEQUENCE [LARGE SCALE GENOMIC DNA]</scope>
    <source>
        <strain evidence="2 3">CBS 962.96</strain>
    </source>
</reference>
<feature type="region of interest" description="Disordered" evidence="1">
    <location>
        <begin position="447"/>
        <end position="468"/>
    </location>
</feature>
<dbReference type="EMBL" id="ML180449">
    <property type="protein sequence ID" value="THU77404.1"/>
    <property type="molecule type" value="Genomic_DNA"/>
</dbReference>
<dbReference type="InterPro" id="IPR032675">
    <property type="entry name" value="LRR_dom_sf"/>
</dbReference>
<evidence type="ECO:0000313" key="2">
    <source>
        <dbReference type="EMBL" id="THU77404.1"/>
    </source>
</evidence>
<dbReference type="OrthoDB" id="2447803at2759"/>
<keyword evidence="3" id="KW-1185">Reference proteome</keyword>
<evidence type="ECO:0000313" key="3">
    <source>
        <dbReference type="Proteomes" id="UP000297245"/>
    </source>
</evidence>
<organism evidence="2 3">
    <name type="scientific">Dendrothele bispora (strain CBS 962.96)</name>
    <dbReference type="NCBI Taxonomy" id="1314807"/>
    <lineage>
        <taxon>Eukaryota</taxon>
        <taxon>Fungi</taxon>
        <taxon>Dikarya</taxon>
        <taxon>Basidiomycota</taxon>
        <taxon>Agaricomycotina</taxon>
        <taxon>Agaricomycetes</taxon>
        <taxon>Agaricomycetidae</taxon>
        <taxon>Agaricales</taxon>
        <taxon>Agaricales incertae sedis</taxon>
        <taxon>Dendrothele</taxon>
    </lineage>
</organism>
<name>A0A4S8KNZ3_DENBC</name>